<keyword evidence="1" id="KW-0472">Membrane</keyword>
<feature type="transmembrane region" description="Helical" evidence="1">
    <location>
        <begin position="52"/>
        <end position="71"/>
    </location>
</feature>
<feature type="transmembrane region" description="Helical" evidence="1">
    <location>
        <begin position="108"/>
        <end position="124"/>
    </location>
</feature>
<organism evidence="3 4">
    <name type="scientific">Salipiger thiooxidans</name>
    <dbReference type="NCBI Taxonomy" id="282683"/>
    <lineage>
        <taxon>Bacteria</taxon>
        <taxon>Pseudomonadati</taxon>
        <taxon>Pseudomonadota</taxon>
        <taxon>Alphaproteobacteria</taxon>
        <taxon>Rhodobacterales</taxon>
        <taxon>Roseobacteraceae</taxon>
        <taxon>Salipiger</taxon>
    </lineage>
</organism>
<evidence type="ECO:0000259" key="2">
    <source>
        <dbReference type="Pfam" id="PF07331"/>
    </source>
</evidence>
<feature type="transmembrane region" description="Helical" evidence="1">
    <location>
        <begin position="14"/>
        <end position="32"/>
    </location>
</feature>
<dbReference type="RefSeq" id="WP_089964143.1">
    <property type="nucleotide sequence ID" value="NZ_FNAV01000037.1"/>
</dbReference>
<dbReference type="AlphaFoldDB" id="A0A1G7MKW7"/>
<keyword evidence="1" id="KW-1133">Transmembrane helix</keyword>
<protein>
    <submittedName>
        <fullName evidence="3">Tripartite tricarboxylate transporter TctB family protein</fullName>
    </submittedName>
</protein>
<evidence type="ECO:0000313" key="3">
    <source>
        <dbReference type="EMBL" id="SDF62371.1"/>
    </source>
</evidence>
<reference evidence="4" key="1">
    <citation type="submission" date="2016-10" db="EMBL/GenBank/DDBJ databases">
        <authorList>
            <person name="Varghese N."/>
            <person name="Submissions S."/>
        </authorList>
    </citation>
    <scope>NUCLEOTIDE SEQUENCE [LARGE SCALE GENOMIC DNA]</scope>
    <source>
        <strain evidence="4">DSM 10146</strain>
    </source>
</reference>
<dbReference type="EMBL" id="FNAV01000037">
    <property type="protein sequence ID" value="SDF62371.1"/>
    <property type="molecule type" value="Genomic_DNA"/>
</dbReference>
<dbReference type="Proteomes" id="UP000198994">
    <property type="component" value="Unassembled WGS sequence"/>
</dbReference>
<dbReference type="Pfam" id="PF07331">
    <property type="entry name" value="TctB"/>
    <property type="match status" value="1"/>
</dbReference>
<feature type="transmembrane region" description="Helical" evidence="1">
    <location>
        <begin position="129"/>
        <end position="149"/>
    </location>
</feature>
<name>A0A1G7MKW7_9RHOB</name>
<proteinExistence type="predicted"/>
<sequence length="154" mass="15755">MSTNGHGGGVARPGFRTLTAGLLLAAAAWGLYSLDSQIQVFGFGASGPDARSFPRVALSLLAAVVALRLVLSLRAEDFPLGNPVRLGRVLAVTASSAVALWAMPQVGFFFGAAGAGIVVALMLGERRPLLLVLPLIVAAVVTFGGRHGLSIPLP</sequence>
<feature type="domain" description="DUF1468" evidence="2">
    <location>
        <begin position="20"/>
        <end position="154"/>
    </location>
</feature>
<gene>
    <name evidence="3" type="ORF">SAMN04488105_13717</name>
</gene>
<evidence type="ECO:0000313" key="4">
    <source>
        <dbReference type="Proteomes" id="UP000198994"/>
    </source>
</evidence>
<feature type="transmembrane region" description="Helical" evidence="1">
    <location>
        <begin position="83"/>
        <end position="102"/>
    </location>
</feature>
<dbReference type="STRING" id="282683.SAMN04488105_13717"/>
<dbReference type="InterPro" id="IPR009936">
    <property type="entry name" value="DUF1468"/>
</dbReference>
<evidence type="ECO:0000256" key="1">
    <source>
        <dbReference type="SAM" id="Phobius"/>
    </source>
</evidence>
<accession>A0A1G7MKW7</accession>
<keyword evidence="1" id="KW-0812">Transmembrane</keyword>
<keyword evidence="4" id="KW-1185">Reference proteome</keyword>